<dbReference type="InterPro" id="IPR013216">
    <property type="entry name" value="Methyltransf_11"/>
</dbReference>
<dbReference type="Proteomes" id="UP000230750">
    <property type="component" value="Unassembled WGS sequence"/>
</dbReference>
<dbReference type="Pfam" id="PF08241">
    <property type="entry name" value="Methyltransf_11"/>
    <property type="match status" value="1"/>
</dbReference>
<dbReference type="CDD" id="cd02440">
    <property type="entry name" value="AdoMet_MTases"/>
    <property type="match status" value="1"/>
</dbReference>
<evidence type="ECO:0000256" key="1">
    <source>
        <dbReference type="ARBA" id="ARBA00008361"/>
    </source>
</evidence>
<evidence type="ECO:0000256" key="3">
    <source>
        <dbReference type="ARBA" id="ARBA00022679"/>
    </source>
</evidence>
<dbReference type="InterPro" id="IPR029063">
    <property type="entry name" value="SAM-dependent_MTases_sf"/>
</dbReference>
<dbReference type="GO" id="GO:0032259">
    <property type="term" value="P:methylation"/>
    <property type="evidence" value="ECO:0007669"/>
    <property type="project" value="UniProtKB-KW"/>
</dbReference>
<keyword evidence="3 5" id="KW-0808">Transferase</keyword>
<comment type="similarity">
    <text evidence="1">Belongs to the methyltransferase superfamily.</text>
</comment>
<keyword evidence="6" id="KW-1185">Reference proteome</keyword>
<sequence length="281" mass="32100">MTSGAGPRLFEAASHAKLYSKFRPTYPKSVIQKILSFLLEKHSAPLELAVDIGCGSGQSSRSLTPHFKQVVGLDVSQVQISQAQSKSVEENLTYRQGSAEEIPFSDHSIDLITCAQSLHWFNADKFYKEASRTLKHQGCVAVYGYGVNLPYVPDEGIQTSMHQEYLKIYKDILGPHWDKRRYHVDNLYCNIQVPFRESKRDDSVVMEAVMSVDDMIGYIKTWSSYQTYIRMFPEKSDFLLKHRQKFLEIIQPISPSTPAEEIRFDVRGPIFILLGRNSVRP</sequence>
<name>A0A2G8LQI6_STIJA</name>
<protein>
    <submittedName>
        <fullName evidence="5">Putative methyltransferase</fullName>
    </submittedName>
</protein>
<evidence type="ECO:0000259" key="4">
    <source>
        <dbReference type="Pfam" id="PF08241"/>
    </source>
</evidence>
<organism evidence="5 6">
    <name type="scientific">Stichopus japonicus</name>
    <name type="common">Sea cucumber</name>
    <dbReference type="NCBI Taxonomy" id="307972"/>
    <lineage>
        <taxon>Eukaryota</taxon>
        <taxon>Metazoa</taxon>
        <taxon>Echinodermata</taxon>
        <taxon>Eleutherozoa</taxon>
        <taxon>Echinozoa</taxon>
        <taxon>Holothuroidea</taxon>
        <taxon>Aspidochirotacea</taxon>
        <taxon>Aspidochirotida</taxon>
        <taxon>Stichopodidae</taxon>
        <taxon>Apostichopus</taxon>
    </lineage>
</organism>
<keyword evidence="2 5" id="KW-0489">Methyltransferase</keyword>
<dbReference type="PANTHER" id="PTHR44942">
    <property type="entry name" value="METHYLTRANSF_11 DOMAIN-CONTAINING PROTEIN"/>
    <property type="match status" value="1"/>
</dbReference>
<dbReference type="SUPFAM" id="SSF53335">
    <property type="entry name" value="S-adenosyl-L-methionine-dependent methyltransferases"/>
    <property type="match status" value="1"/>
</dbReference>
<proteinExistence type="inferred from homology"/>
<evidence type="ECO:0000256" key="2">
    <source>
        <dbReference type="ARBA" id="ARBA00022603"/>
    </source>
</evidence>
<accession>A0A2G8LQI6</accession>
<feature type="domain" description="Methyltransferase type 11" evidence="4">
    <location>
        <begin position="50"/>
        <end position="141"/>
    </location>
</feature>
<evidence type="ECO:0000313" key="5">
    <source>
        <dbReference type="EMBL" id="PIK62482.1"/>
    </source>
</evidence>
<dbReference type="OrthoDB" id="506498at2759"/>
<dbReference type="InterPro" id="IPR051052">
    <property type="entry name" value="Diverse_substrate_MTase"/>
</dbReference>
<evidence type="ECO:0000313" key="6">
    <source>
        <dbReference type="Proteomes" id="UP000230750"/>
    </source>
</evidence>
<dbReference type="EMBL" id="MRZV01000011">
    <property type="protein sequence ID" value="PIK62482.1"/>
    <property type="molecule type" value="Genomic_DNA"/>
</dbReference>
<gene>
    <name evidence="5" type="ORF">BSL78_00579</name>
</gene>
<dbReference type="AlphaFoldDB" id="A0A2G8LQI6"/>
<comment type="caution">
    <text evidence="5">The sequence shown here is derived from an EMBL/GenBank/DDBJ whole genome shotgun (WGS) entry which is preliminary data.</text>
</comment>
<dbReference type="STRING" id="307972.A0A2G8LQI6"/>
<dbReference type="PANTHER" id="PTHR44942:SF4">
    <property type="entry name" value="METHYLTRANSFERASE TYPE 11 DOMAIN-CONTAINING PROTEIN"/>
    <property type="match status" value="1"/>
</dbReference>
<dbReference type="Gene3D" id="3.40.50.150">
    <property type="entry name" value="Vaccinia Virus protein VP39"/>
    <property type="match status" value="1"/>
</dbReference>
<reference evidence="5 6" key="1">
    <citation type="journal article" date="2017" name="PLoS Biol.">
        <title>The sea cucumber genome provides insights into morphological evolution and visceral regeneration.</title>
        <authorList>
            <person name="Zhang X."/>
            <person name="Sun L."/>
            <person name="Yuan J."/>
            <person name="Sun Y."/>
            <person name="Gao Y."/>
            <person name="Zhang L."/>
            <person name="Li S."/>
            <person name="Dai H."/>
            <person name="Hamel J.F."/>
            <person name="Liu C."/>
            <person name="Yu Y."/>
            <person name="Liu S."/>
            <person name="Lin W."/>
            <person name="Guo K."/>
            <person name="Jin S."/>
            <person name="Xu P."/>
            <person name="Storey K.B."/>
            <person name="Huan P."/>
            <person name="Zhang T."/>
            <person name="Zhou Y."/>
            <person name="Zhang J."/>
            <person name="Lin C."/>
            <person name="Li X."/>
            <person name="Xing L."/>
            <person name="Huo D."/>
            <person name="Sun M."/>
            <person name="Wang L."/>
            <person name="Mercier A."/>
            <person name="Li F."/>
            <person name="Yang H."/>
            <person name="Xiang J."/>
        </authorList>
    </citation>
    <scope>NUCLEOTIDE SEQUENCE [LARGE SCALE GENOMIC DNA]</scope>
    <source>
        <strain evidence="5">Shaxun</strain>
        <tissue evidence="5">Muscle</tissue>
    </source>
</reference>
<dbReference type="GO" id="GO:0008757">
    <property type="term" value="F:S-adenosylmethionine-dependent methyltransferase activity"/>
    <property type="evidence" value="ECO:0007669"/>
    <property type="project" value="InterPro"/>
</dbReference>